<feature type="non-terminal residue" evidence="1">
    <location>
        <position position="1"/>
    </location>
</feature>
<gene>
    <name evidence="1" type="ORF">QAD02_007631</name>
</gene>
<sequence>LGLTSLKCLTCLLPFLEQDIIDSLPYVIANAITVLPTELYQDIVNHLCFYILPFTLGRKEIDQDQDNTDRSISAIIMVILEYSEDFALHRQLLECFMIFKSGIMEDILNVVAYGTNLARRSATRLLFYYWPTIDQDQIYDYDCHSLYLT</sequence>
<comment type="caution">
    <text evidence="1">The sequence shown here is derived from an EMBL/GenBank/DDBJ whole genome shotgun (WGS) entry which is preliminary data.</text>
</comment>
<dbReference type="EMBL" id="CM056744">
    <property type="protein sequence ID" value="KAJ8665969.1"/>
    <property type="molecule type" value="Genomic_DNA"/>
</dbReference>
<accession>A0ACC2N4J6</accession>
<name>A0ACC2N4J6_9HYME</name>
<keyword evidence="2" id="KW-1185">Reference proteome</keyword>
<evidence type="ECO:0000313" key="2">
    <source>
        <dbReference type="Proteomes" id="UP001239111"/>
    </source>
</evidence>
<dbReference type="Proteomes" id="UP001239111">
    <property type="component" value="Chromosome 4"/>
</dbReference>
<organism evidence="1 2">
    <name type="scientific">Eretmocerus hayati</name>
    <dbReference type="NCBI Taxonomy" id="131215"/>
    <lineage>
        <taxon>Eukaryota</taxon>
        <taxon>Metazoa</taxon>
        <taxon>Ecdysozoa</taxon>
        <taxon>Arthropoda</taxon>
        <taxon>Hexapoda</taxon>
        <taxon>Insecta</taxon>
        <taxon>Pterygota</taxon>
        <taxon>Neoptera</taxon>
        <taxon>Endopterygota</taxon>
        <taxon>Hymenoptera</taxon>
        <taxon>Apocrita</taxon>
        <taxon>Proctotrupomorpha</taxon>
        <taxon>Chalcidoidea</taxon>
        <taxon>Aphelinidae</taxon>
        <taxon>Aphelininae</taxon>
        <taxon>Eretmocerus</taxon>
    </lineage>
</organism>
<evidence type="ECO:0000313" key="1">
    <source>
        <dbReference type="EMBL" id="KAJ8665969.1"/>
    </source>
</evidence>
<protein>
    <submittedName>
        <fullName evidence="1">Uncharacterized protein</fullName>
    </submittedName>
</protein>
<reference evidence="1" key="1">
    <citation type="submission" date="2023-04" db="EMBL/GenBank/DDBJ databases">
        <title>A chromosome-level genome assembly of the parasitoid wasp Eretmocerus hayati.</title>
        <authorList>
            <person name="Zhong Y."/>
            <person name="Liu S."/>
            <person name="Liu Y."/>
        </authorList>
    </citation>
    <scope>NUCLEOTIDE SEQUENCE</scope>
    <source>
        <strain evidence="1">ZJU_SS_LIU_2023</strain>
    </source>
</reference>
<proteinExistence type="predicted"/>
<feature type="non-terminal residue" evidence="1">
    <location>
        <position position="149"/>
    </location>
</feature>